<evidence type="ECO:0000313" key="2">
    <source>
        <dbReference type="EMBL" id="OGM79753.1"/>
    </source>
</evidence>
<evidence type="ECO:0008006" key="4">
    <source>
        <dbReference type="Google" id="ProtNLM"/>
    </source>
</evidence>
<proteinExistence type="predicted"/>
<comment type="caution">
    <text evidence="2">The sequence shown here is derived from an EMBL/GenBank/DDBJ whole genome shotgun (WGS) entry which is preliminary data.</text>
</comment>
<dbReference type="EMBL" id="MGHY01000008">
    <property type="protein sequence ID" value="OGM79753.1"/>
    <property type="molecule type" value="Genomic_DNA"/>
</dbReference>
<gene>
    <name evidence="2" type="ORF">A2382_03310</name>
</gene>
<accession>A0A1F8CTU9</accession>
<dbReference type="InterPro" id="IPR038765">
    <property type="entry name" value="Papain-like_cys_pep_sf"/>
</dbReference>
<dbReference type="AlphaFoldDB" id="A0A1F8CTU9"/>
<reference evidence="2 3" key="1">
    <citation type="journal article" date="2016" name="Nat. Commun.">
        <title>Thousands of microbial genomes shed light on interconnected biogeochemical processes in an aquifer system.</title>
        <authorList>
            <person name="Anantharaman K."/>
            <person name="Brown C.T."/>
            <person name="Hug L.A."/>
            <person name="Sharon I."/>
            <person name="Castelle C.J."/>
            <person name="Probst A.J."/>
            <person name="Thomas B.C."/>
            <person name="Singh A."/>
            <person name="Wilkins M.J."/>
            <person name="Karaoz U."/>
            <person name="Brodie E.L."/>
            <person name="Williams K.H."/>
            <person name="Hubbard S.S."/>
            <person name="Banfield J.F."/>
        </authorList>
    </citation>
    <scope>NUCLEOTIDE SEQUENCE [LARGE SCALE GENOMIC DNA]</scope>
</reference>
<sequence>MTEEQKYLLEGEQTKITSLVKKHAEKAKEILINIRPDLDPNLILAEKVAKYILTALPEMKGYKSQTNTKKDIDEQRVLKDSLFRKRTANQLLIEGYYPTCSDIGILFRTLMIALGVSTAYVETFHEDYLLGKAFHGHVVGKIFSKGKWYFVDPQNNKQRISKNKTDLFPLIIYKEGLDSWDIKIKGYEDMHKAKKENLNELIKEYKRVIKNNYENKIKMAGEVMKNPSLAEIK</sequence>
<protein>
    <recommendedName>
        <fullName evidence="4">Transglutaminase-like domain-containing protein</fullName>
    </recommendedName>
</protein>
<evidence type="ECO:0000256" key="1">
    <source>
        <dbReference type="SAM" id="Coils"/>
    </source>
</evidence>
<feature type="coiled-coil region" evidence="1">
    <location>
        <begin position="184"/>
        <end position="215"/>
    </location>
</feature>
<name>A0A1F8CTU9_9BACT</name>
<keyword evidence="1" id="KW-0175">Coiled coil</keyword>
<evidence type="ECO:0000313" key="3">
    <source>
        <dbReference type="Proteomes" id="UP000178999"/>
    </source>
</evidence>
<organism evidence="2 3">
    <name type="scientific">Candidatus Woesebacteria bacterium RIFOXYB1_FULL_38_16</name>
    <dbReference type="NCBI Taxonomy" id="1802538"/>
    <lineage>
        <taxon>Bacteria</taxon>
        <taxon>Candidatus Woeseibacteriota</taxon>
    </lineage>
</organism>
<dbReference type="Proteomes" id="UP000178999">
    <property type="component" value="Unassembled WGS sequence"/>
</dbReference>
<dbReference type="SUPFAM" id="SSF54001">
    <property type="entry name" value="Cysteine proteinases"/>
    <property type="match status" value="1"/>
</dbReference>
<dbReference type="STRING" id="1802538.A2382_03310"/>